<keyword evidence="13" id="KW-1185">Reference proteome</keyword>
<feature type="domain" description="Protein kinase" evidence="11">
    <location>
        <begin position="28"/>
        <end position="346"/>
    </location>
</feature>
<dbReference type="SMART" id="SM00220">
    <property type="entry name" value="S_TKc"/>
    <property type="match status" value="1"/>
</dbReference>
<organism evidence="12 13">
    <name type="scientific">Saccharomyces eubayanus</name>
    <name type="common">Yeast</name>
    <dbReference type="NCBI Taxonomy" id="1080349"/>
    <lineage>
        <taxon>Eukaryota</taxon>
        <taxon>Fungi</taxon>
        <taxon>Dikarya</taxon>
        <taxon>Ascomycota</taxon>
        <taxon>Saccharomycotina</taxon>
        <taxon>Saccharomycetes</taxon>
        <taxon>Saccharomycetales</taxon>
        <taxon>Saccharomycetaceae</taxon>
        <taxon>Saccharomyces</taxon>
    </lineage>
</organism>
<keyword evidence="6 7" id="KW-0067">ATP-binding</keyword>
<dbReference type="InterPro" id="IPR050660">
    <property type="entry name" value="NEK_Ser/Thr_kinase"/>
</dbReference>
<protein>
    <recommendedName>
        <fullName evidence="2">non-specific serine/threonine protein kinase</fullName>
        <ecNumber evidence="2">2.7.11.1</ecNumber>
    </recommendedName>
</protein>
<evidence type="ECO:0000256" key="9">
    <source>
        <dbReference type="SAM" id="Coils"/>
    </source>
</evidence>
<keyword evidence="5" id="KW-0418">Kinase</keyword>
<dbReference type="SUPFAM" id="SSF56112">
    <property type="entry name" value="Protein kinase-like (PK-like)"/>
    <property type="match status" value="1"/>
</dbReference>
<dbReference type="Gene3D" id="3.30.200.20">
    <property type="entry name" value="Phosphorylase Kinase, domain 1"/>
    <property type="match status" value="1"/>
</dbReference>
<evidence type="ECO:0000256" key="6">
    <source>
        <dbReference type="ARBA" id="ARBA00022840"/>
    </source>
</evidence>
<dbReference type="PROSITE" id="PS00108">
    <property type="entry name" value="PROTEIN_KINASE_ST"/>
    <property type="match status" value="1"/>
</dbReference>
<evidence type="ECO:0000256" key="1">
    <source>
        <dbReference type="ARBA" id="ARBA00010886"/>
    </source>
</evidence>
<dbReference type="InterPro" id="IPR000719">
    <property type="entry name" value="Prot_kinase_dom"/>
</dbReference>
<keyword evidence="9" id="KW-0175">Coiled coil</keyword>
<dbReference type="InterPro" id="IPR008271">
    <property type="entry name" value="Ser/Thr_kinase_AS"/>
</dbReference>
<reference evidence="12" key="1">
    <citation type="submission" date="2022-08" db="EMBL/GenBank/DDBJ databases">
        <authorList>
            <person name="Byrne P K."/>
        </authorList>
    </citation>
    <scope>NUCLEOTIDE SEQUENCE</scope>
    <source>
        <strain evidence="12">UCD650</strain>
    </source>
</reference>
<evidence type="ECO:0000313" key="12">
    <source>
        <dbReference type="EMBL" id="CAI1796689.1"/>
    </source>
</evidence>
<feature type="coiled-coil region" evidence="9">
    <location>
        <begin position="348"/>
        <end position="400"/>
    </location>
</feature>
<dbReference type="EMBL" id="OX291491">
    <property type="protein sequence ID" value="CAI1796689.1"/>
    <property type="molecule type" value="Genomic_DNA"/>
</dbReference>
<feature type="region of interest" description="Disordered" evidence="10">
    <location>
        <begin position="1"/>
        <end position="26"/>
    </location>
</feature>
<evidence type="ECO:0000256" key="4">
    <source>
        <dbReference type="ARBA" id="ARBA00022741"/>
    </source>
</evidence>
<dbReference type="Pfam" id="PF00069">
    <property type="entry name" value="Pkinase"/>
    <property type="match status" value="1"/>
</dbReference>
<dbReference type="PROSITE" id="PS50011">
    <property type="entry name" value="PROTEIN_KINASE_DOM"/>
    <property type="match status" value="1"/>
</dbReference>
<evidence type="ECO:0000256" key="5">
    <source>
        <dbReference type="ARBA" id="ARBA00022777"/>
    </source>
</evidence>
<dbReference type="PANTHER" id="PTHR43671">
    <property type="entry name" value="SERINE/THREONINE-PROTEIN KINASE NEK"/>
    <property type="match status" value="1"/>
</dbReference>
<comment type="similarity">
    <text evidence="1">Belongs to the protein kinase superfamily. NEK Ser/Thr protein kinase family. NIMA subfamily.</text>
</comment>
<feature type="binding site" evidence="7">
    <location>
        <position position="57"/>
    </location>
    <ligand>
        <name>ATP</name>
        <dbReference type="ChEBI" id="CHEBI:30616"/>
    </ligand>
</feature>
<evidence type="ECO:0000256" key="8">
    <source>
        <dbReference type="RuleBase" id="RU000304"/>
    </source>
</evidence>
<accession>A0ABN8VLA5</accession>
<dbReference type="PANTHER" id="PTHR43671:SF13">
    <property type="entry name" value="SERINE_THREONINE-PROTEIN KINASE NEK2"/>
    <property type="match status" value="1"/>
</dbReference>
<dbReference type="PROSITE" id="PS00107">
    <property type="entry name" value="PROTEIN_KINASE_ATP"/>
    <property type="match status" value="1"/>
</dbReference>
<evidence type="ECO:0000256" key="10">
    <source>
        <dbReference type="SAM" id="MobiDB-lite"/>
    </source>
</evidence>
<evidence type="ECO:0000256" key="3">
    <source>
        <dbReference type="ARBA" id="ARBA00022679"/>
    </source>
</evidence>
<dbReference type="Proteomes" id="UP001152964">
    <property type="component" value="Chromosome 1"/>
</dbReference>
<evidence type="ECO:0000256" key="7">
    <source>
        <dbReference type="PROSITE-ProRule" id="PRU10141"/>
    </source>
</evidence>
<evidence type="ECO:0000259" key="11">
    <source>
        <dbReference type="PROSITE" id="PS50011"/>
    </source>
</evidence>
<dbReference type="EC" id="2.7.11.1" evidence="2"/>
<evidence type="ECO:0000313" key="13">
    <source>
        <dbReference type="Proteomes" id="UP001152964"/>
    </source>
</evidence>
<dbReference type="Gene3D" id="1.10.510.10">
    <property type="entry name" value="Transferase(Phosphotransferase) domain 1"/>
    <property type="match status" value="1"/>
</dbReference>
<sequence length="438" mass="51598">MHRRQFLQEYHSPQQQQQQQGNPPRSDYQVLEEIGRGSFGSVRKVIHIPTKKLLVRKDIKYGHMNSKERQQLIAECSILSQLKHENIVEFYNWDFDEQREVLYLYMEYCSRGDLSQMIKHYKQEHKYIPEKIVWGILAQLLSALYKCHYGIELPTLTTIYDRMKPPVKGKNIVIHRDLKPGNIFLSYDDSDNSLNEEVDGHSEVNNNYYRDRRVNSRKKGSAMDYSQVVVKLGDFGLAKSLETSIQFATTYVGTPYYMSPEVLMDQPYSPLSDIWSLGCVIFEMCSLHPPFQAKNYLELQTKIKNGKCETIPEYYSKGLNAIIHSMIEVNLRTRPSTFELLQDIQIRTARKSLQLERFERKLLDYENELTNIEKILEKQAMEYERELSQLKEQFTHAVEERAREVVNGKKIGKVPESINGYYGKKFTKPAYHWQTRYR</sequence>
<evidence type="ECO:0000256" key="2">
    <source>
        <dbReference type="ARBA" id="ARBA00012513"/>
    </source>
</evidence>
<dbReference type="InterPro" id="IPR017441">
    <property type="entry name" value="Protein_kinase_ATP_BS"/>
</dbReference>
<keyword evidence="8" id="KW-0723">Serine/threonine-protein kinase</keyword>
<keyword evidence="3" id="KW-0808">Transferase</keyword>
<keyword evidence="4 7" id="KW-0547">Nucleotide-binding</keyword>
<gene>
    <name evidence="12" type="primary">U6500A00840</name>
    <name evidence="12" type="ORF">SEUBUCD650_0A00840</name>
</gene>
<name>A0ABN8VLA5_SACEU</name>
<dbReference type="InterPro" id="IPR011009">
    <property type="entry name" value="Kinase-like_dom_sf"/>
</dbReference>
<dbReference type="CDD" id="cd08217">
    <property type="entry name" value="STKc_Nek2"/>
    <property type="match status" value="1"/>
</dbReference>
<proteinExistence type="inferred from homology"/>